<evidence type="ECO:0000313" key="3">
    <source>
        <dbReference type="Proteomes" id="UP000052978"/>
    </source>
</evidence>
<accession>S7NIY4</accession>
<evidence type="ECO:0000259" key="1">
    <source>
        <dbReference type="Pfam" id="PF16208"/>
    </source>
</evidence>
<proteinExistence type="predicted"/>
<reference evidence="2 3" key="1">
    <citation type="journal article" date="2013" name="Nat. Commun.">
        <title>Genome analysis reveals insights into physiology and longevity of the Brandt's bat Myotis brandtii.</title>
        <authorList>
            <person name="Seim I."/>
            <person name="Fang X."/>
            <person name="Xiong Z."/>
            <person name="Lobanov A.V."/>
            <person name="Huang Z."/>
            <person name="Ma S."/>
            <person name="Feng Y."/>
            <person name="Turanov A.A."/>
            <person name="Zhu Y."/>
            <person name="Lenz T.L."/>
            <person name="Gerashchenko M.V."/>
            <person name="Fan D."/>
            <person name="Hee Yim S."/>
            <person name="Yao X."/>
            <person name="Jordan D."/>
            <person name="Xiong Y."/>
            <person name="Ma Y."/>
            <person name="Lyapunov A.N."/>
            <person name="Chen G."/>
            <person name="Kulakova O.I."/>
            <person name="Sun Y."/>
            <person name="Lee S.G."/>
            <person name="Bronson R.T."/>
            <person name="Moskalev A.A."/>
            <person name="Sunyaev S.R."/>
            <person name="Zhang G."/>
            <person name="Krogh A."/>
            <person name="Wang J."/>
            <person name="Gladyshev V.N."/>
        </authorList>
    </citation>
    <scope>NUCLEOTIDE SEQUENCE [LARGE SCALE GENOMIC DNA]</scope>
</reference>
<dbReference type="Pfam" id="PF16208">
    <property type="entry name" value="Keratin_2_head"/>
    <property type="match status" value="1"/>
</dbReference>
<organism evidence="2 3">
    <name type="scientific">Myotis brandtii</name>
    <name type="common">Brandt's bat</name>
    <dbReference type="NCBI Taxonomy" id="109478"/>
    <lineage>
        <taxon>Eukaryota</taxon>
        <taxon>Metazoa</taxon>
        <taxon>Chordata</taxon>
        <taxon>Craniata</taxon>
        <taxon>Vertebrata</taxon>
        <taxon>Euteleostomi</taxon>
        <taxon>Mammalia</taxon>
        <taxon>Eutheria</taxon>
        <taxon>Laurasiatheria</taxon>
        <taxon>Chiroptera</taxon>
        <taxon>Yangochiroptera</taxon>
        <taxon>Vespertilionidae</taxon>
        <taxon>Myotis</taxon>
    </lineage>
</organism>
<gene>
    <name evidence="2" type="ORF">D623_10017798</name>
</gene>
<dbReference type="InterPro" id="IPR032444">
    <property type="entry name" value="Keratin_2_head"/>
</dbReference>
<name>S7NIY4_MYOBR</name>
<protein>
    <submittedName>
        <fullName evidence="2">Keratin, type II cytoskeletal 8</fullName>
    </submittedName>
</protein>
<dbReference type="EMBL" id="KE164353">
    <property type="protein sequence ID" value="EPQ17374.1"/>
    <property type="molecule type" value="Genomic_DNA"/>
</dbReference>
<evidence type="ECO:0000313" key="2">
    <source>
        <dbReference type="EMBL" id="EPQ17374.1"/>
    </source>
</evidence>
<dbReference type="AlphaFoldDB" id="S7NIY4"/>
<feature type="domain" description="Keratin type II head" evidence="1">
    <location>
        <begin position="19"/>
        <end position="75"/>
    </location>
</feature>
<sequence length="95" mass="9810">MASGLQQPLNSSGPGTHISSLTFSKVGGSYRIGLGSSMNLAGDYGGAGSMESITALQVNQSLLSPLKLEVDSNIQARVQPGEGADQEPQQVCFLQ</sequence>
<keyword evidence="3" id="KW-1185">Reference proteome</keyword>
<dbReference type="Proteomes" id="UP000052978">
    <property type="component" value="Unassembled WGS sequence"/>
</dbReference>